<dbReference type="InParanoid" id="A0A2R5G913"/>
<organism evidence="2 3">
    <name type="scientific">Hondaea fermentalgiana</name>
    <dbReference type="NCBI Taxonomy" id="2315210"/>
    <lineage>
        <taxon>Eukaryota</taxon>
        <taxon>Sar</taxon>
        <taxon>Stramenopiles</taxon>
        <taxon>Bigyra</taxon>
        <taxon>Labyrinthulomycetes</taxon>
        <taxon>Thraustochytrida</taxon>
        <taxon>Thraustochytriidae</taxon>
        <taxon>Hondaea</taxon>
    </lineage>
</organism>
<reference evidence="2 3" key="1">
    <citation type="submission" date="2017-12" db="EMBL/GenBank/DDBJ databases">
        <title>Sequencing, de novo assembly and annotation of complete genome of a new Thraustochytrid species, strain FCC1311.</title>
        <authorList>
            <person name="Sedici K."/>
            <person name="Godart F."/>
            <person name="Aiese Cigliano R."/>
            <person name="Sanseverino W."/>
            <person name="Barakat M."/>
            <person name="Ortet P."/>
            <person name="Marechal E."/>
            <person name="Cagnac O."/>
            <person name="Amato A."/>
        </authorList>
    </citation>
    <scope>NUCLEOTIDE SEQUENCE [LARGE SCALE GENOMIC DNA]</scope>
</reference>
<dbReference type="Proteomes" id="UP000241890">
    <property type="component" value="Unassembled WGS sequence"/>
</dbReference>
<name>A0A2R5G913_9STRA</name>
<accession>A0A2R5G913</accession>
<keyword evidence="3" id="KW-1185">Reference proteome</keyword>
<dbReference type="AlphaFoldDB" id="A0A2R5G913"/>
<evidence type="ECO:0000256" key="1">
    <source>
        <dbReference type="SAM" id="MobiDB-lite"/>
    </source>
</evidence>
<gene>
    <name evidence="2" type="ORF">FCC1311_037602</name>
</gene>
<feature type="region of interest" description="Disordered" evidence="1">
    <location>
        <begin position="182"/>
        <end position="211"/>
    </location>
</feature>
<sequence>MAPQRGLREVWNERHWRGLEPVLAEISEILRSGDADLTEWLEIQSEDTATNQKGKQDFAPKETWMTKAVAHLESRLRDPDDDFDEVFETLERVLSKSITPSIRRQLEDVITKLAPMNAQSANQDCVRPNAGNFFSVHVEFSERGIFFRVFGSMLLLACKRGGEKRTRSIVVLERKVPANCKARGVPGGKKGSLSPPSDASHGGNLSSGADGDALRRVLSNPTIEEFLLPEKLEQHGKQNGALHMSFDGDKKPQALSRLIGKELLLREGIVQRGKLNFALLKSFELTLQALVQRGGDSGPGPEDNMGRRSASKHSFESILCLGGNDVLRRTRQGLQRFCSHGGDMSMETCVLCKRRQPLQRQLVSNVIIVVC</sequence>
<evidence type="ECO:0000313" key="2">
    <source>
        <dbReference type="EMBL" id="GBG27537.1"/>
    </source>
</evidence>
<proteinExistence type="predicted"/>
<evidence type="ECO:0000313" key="3">
    <source>
        <dbReference type="Proteomes" id="UP000241890"/>
    </source>
</evidence>
<comment type="caution">
    <text evidence="2">The sequence shown here is derived from an EMBL/GenBank/DDBJ whole genome shotgun (WGS) entry which is preliminary data.</text>
</comment>
<protein>
    <submittedName>
        <fullName evidence="2">Uncharacterized protein</fullName>
    </submittedName>
</protein>
<dbReference type="EMBL" id="BEYU01000032">
    <property type="protein sequence ID" value="GBG27537.1"/>
    <property type="molecule type" value="Genomic_DNA"/>
</dbReference>